<proteinExistence type="predicted"/>
<organism evidence="1">
    <name type="scientific">marine metagenome</name>
    <dbReference type="NCBI Taxonomy" id="408172"/>
    <lineage>
        <taxon>unclassified sequences</taxon>
        <taxon>metagenomes</taxon>
        <taxon>ecological metagenomes</taxon>
    </lineage>
</organism>
<name>A0A382EM18_9ZZZZ</name>
<dbReference type="EMBL" id="UINC01045247">
    <property type="protein sequence ID" value="SVB51778.1"/>
    <property type="molecule type" value="Genomic_DNA"/>
</dbReference>
<reference evidence="1" key="1">
    <citation type="submission" date="2018-05" db="EMBL/GenBank/DDBJ databases">
        <authorList>
            <person name="Lanie J.A."/>
            <person name="Ng W.-L."/>
            <person name="Kazmierczak K.M."/>
            <person name="Andrzejewski T.M."/>
            <person name="Davidsen T.M."/>
            <person name="Wayne K.J."/>
            <person name="Tettelin H."/>
            <person name="Glass J.I."/>
            <person name="Rusch D."/>
            <person name="Podicherti R."/>
            <person name="Tsui H.-C.T."/>
            <person name="Winkler M.E."/>
        </authorList>
    </citation>
    <scope>NUCLEOTIDE SEQUENCE</scope>
</reference>
<evidence type="ECO:0000313" key="1">
    <source>
        <dbReference type="EMBL" id="SVB51778.1"/>
    </source>
</evidence>
<protein>
    <submittedName>
        <fullName evidence="1">Uncharacterized protein</fullName>
    </submittedName>
</protein>
<accession>A0A382EM18</accession>
<sequence>MTNDLQNEDTYDEDDDSLPFPRARVVNLMRAHITEGKQIRSETKDALNAWLGNLLARVSKEMNNSPYGSIGIADFQRATNPYDQISNLVRDEERLHISLEKLKVDADQIQRDMNQFFDKIKGPKK</sequence>
<dbReference type="AlphaFoldDB" id="A0A382EM18"/>
<gene>
    <name evidence="1" type="ORF">METZ01_LOCUS204632</name>
</gene>